<proteinExistence type="predicted"/>
<evidence type="ECO:0000313" key="2">
    <source>
        <dbReference type="Proteomes" id="UP000682782"/>
    </source>
</evidence>
<accession>A0AC61MYW7</accession>
<dbReference type="EMBL" id="CP068393">
    <property type="protein sequence ID" value="QUC68380.1"/>
    <property type="molecule type" value="Genomic_DNA"/>
</dbReference>
<sequence length="307" mass="34355">MKSRRFRKIVSLLTGVTLFFCAPFCSAAAEFYLENELNYVDGSMDISHGIPDNATGVMDRIKRKGVLRVATEPYFAPQEFIDPEKTGTDQYAGADMELARLIALRMGVELEIVPMEYTQVLPALTDNLVDLTISAIAFTPRRAAAYTMSKGYYFTESAATTAFVIREADREQYTSVEDLSDKTLIVQSSSLQEALVAKNVRNYRELRRVSSVQTVYEAVRQGKADVGIVDLETAQTYIRNNQGSGLILAEGLYYVPDEQYLGNRVVAKKGELQLIYFVNGVIDEVLNNGTYLKWIEDAQKRADELGL</sequence>
<protein>
    <submittedName>
        <fullName evidence="1">Amino acid ABC transporter substrate-binding protein</fullName>
    </submittedName>
</protein>
<reference evidence="1" key="1">
    <citation type="submission" date="2021-01" db="EMBL/GenBank/DDBJ databases">
        <title>Complete genome sequence of Clostridiales bacterium R-7.</title>
        <authorList>
            <person name="Mahoney-Kurpe S.C."/>
            <person name="Palevich N."/>
            <person name="Koike S."/>
            <person name="Moon C.D."/>
            <person name="Attwood G.T."/>
        </authorList>
    </citation>
    <scope>NUCLEOTIDE SEQUENCE</scope>
    <source>
        <strain evidence="1">R-7</strain>
    </source>
</reference>
<name>A0AC61MYW7_9FIRM</name>
<dbReference type="Proteomes" id="UP000682782">
    <property type="component" value="Chromosome"/>
</dbReference>
<organism evidence="1 2">
    <name type="scientific">Aristaeella hokkaidonensis</name>
    <dbReference type="NCBI Taxonomy" id="3046382"/>
    <lineage>
        <taxon>Bacteria</taxon>
        <taxon>Bacillati</taxon>
        <taxon>Bacillota</taxon>
        <taxon>Clostridia</taxon>
        <taxon>Eubacteriales</taxon>
        <taxon>Aristaeellaceae</taxon>
        <taxon>Aristaeella</taxon>
    </lineage>
</organism>
<keyword evidence="2" id="KW-1185">Reference proteome</keyword>
<evidence type="ECO:0000313" key="1">
    <source>
        <dbReference type="EMBL" id="QUC68380.1"/>
    </source>
</evidence>
<gene>
    <name evidence="1" type="ORF">JYE49_06735</name>
</gene>